<dbReference type="PANTHER" id="PTHR33406">
    <property type="entry name" value="MEMBRANE PROTEIN MJ1562-RELATED"/>
    <property type="match status" value="1"/>
</dbReference>
<evidence type="ECO:0000313" key="10">
    <source>
        <dbReference type="Proteomes" id="UP001500642"/>
    </source>
</evidence>
<feature type="transmembrane region" description="Helical" evidence="7">
    <location>
        <begin position="527"/>
        <end position="546"/>
    </location>
</feature>
<feature type="transmembrane region" description="Helical" evidence="7">
    <location>
        <begin position="366"/>
        <end position="387"/>
    </location>
</feature>
<dbReference type="EMBL" id="BAABGL010000004">
    <property type="protein sequence ID" value="GAA4386568.1"/>
    <property type="molecule type" value="Genomic_DNA"/>
</dbReference>
<dbReference type="PANTHER" id="PTHR33406:SF13">
    <property type="entry name" value="MEMBRANE PROTEIN YDFJ"/>
    <property type="match status" value="1"/>
</dbReference>
<proteinExistence type="predicted"/>
<keyword evidence="5 7" id="KW-0472">Membrane</keyword>
<feature type="transmembrane region" description="Helical" evidence="7">
    <location>
        <begin position="595"/>
        <end position="616"/>
    </location>
</feature>
<dbReference type="InterPro" id="IPR050545">
    <property type="entry name" value="Mycobact_MmpL"/>
</dbReference>
<feature type="compositionally biased region" description="Low complexity" evidence="6">
    <location>
        <begin position="926"/>
        <end position="936"/>
    </location>
</feature>
<feature type="transmembrane region" description="Helical" evidence="7">
    <location>
        <begin position="637"/>
        <end position="658"/>
    </location>
</feature>
<gene>
    <name evidence="9" type="ORF">GCM10023167_09650</name>
</gene>
<keyword evidence="4 7" id="KW-1133">Transmembrane helix</keyword>
<dbReference type="SUPFAM" id="SSF82866">
    <property type="entry name" value="Multidrug efflux transporter AcrB transmembrane domain"/>
    <property type="match status" value="2"/>
</dbReference>
<evidence type="ECO:0000256" key="4">
    <source>
        <dbReference type="ARBA" id="ARBA00022989"/>
    </source>
</evidence>
<evidence type="ECO:0000256" key="1">
    <source>
        <dbReference type="ARBA" id="ARBA00004651"/>
    </source>
</evidence>
<feature type="transmembrane region" description="Helical" evidence="7">
    <location>
        <begin position="208"/>
        <end position="231"/>
    </location>
</feature>
<dbReference type="PROSITE" id="PS50156">
    <property type="entry name" value="SSD"/>
    <property type="match status" value="1"/>
</dbReference>
<organism evidence="9 10">
    <name type="scientific">Brevibacterium pityocampae</name>
    <dbReference type="NCBI Taxonomy" id="506594"/>
    <lineage>
        <taxon>Bacteria</taxon>
        <taxon>Bacillati</taxon>
        <taxon>Actinomycetota</taxon>
        <taxon>Actinomycetes</taxon>
        <taxon>Micrococcales</taxon>
        <taxon>Brevibacteriaceae</taxon>
        <taxon>Brevibacterium</taxon>
    </lineage>
</organism>
<feature type="transmembrane region" description="Helical" evidence="7">
    <location>
        <begin position="282"/>
        <end position="304"/>
    </location>
</feature>
<sequence length="951" mass="98751">MSSFLYELGRAAFRRRKTVAAIWVALLVVLGGLAGLLAGDFDDDFTLPGSESQQALDSLALTFPEVSGTAAQVVVVAAEGDDITAEPYRSALEDFADDLGELDSVNSATSPFMDGIEGVISDDDRAALVNIQYDGAVAELGDPVKDALAEATDALVADLPEGTQASPGGELFGVTGVHLSWVEAIGVVVAFVVLLFTLGSLRAAGMPLVTAILGVAIGMVLIVLATGFFVVNSTTPMLALMLGLAVGIDYALFIIYRARDLMADGHSAEEAAARATATSGSAVVFAGTTVIIALVGLSVAGIPFLTVMGVAAAITVAIAVVIAVTLVPALLGFGGEKLRPKPRKARRDGTEKPRLDRRLFGAWETIATKVPALTVVIIIVGLGLFAIPAQRLELALPNNGGAEAGTPAKESYDLIEEHFGPGFNGPLVMTAGIISSTDPLGDMESLAEDIEAVDGVHSVVMATPNRTADTGIVQIIPEFAPDDHRTNQVVEDLRGLAPQIEDDYGFDTAVTGYTAVAIDVSDQLGKALLPFGIFVVGLSVILLTMVFRSIWVPIKATVGYLLSVVTAFGVVVLVFHDGWLSSIMGVAQTGPVISFLPIILMGILFGLAMDYELFLVSGMREAYVHGAGAREAVRKGFLGSASVVTAAAVIMISVFGAFVPVGEAIIKSIALALAVGVFVDAFIVRMTLVPAVMALLGDRAWWLPKWLERIMPHFDVEGEGLFHQVALRDWPQPDSPYRVYGEGLGLDAAGAGSDPLFDGVDVALLPGEVLVATGRGSGHLLLALSGRLPLDRGELKIGREVMPEQAGRVRSRTPLVVVSAADPALTAGPARLRALAQDPPALLVVDRADQPADPESARLVTALVAAAVDAGSAVVLAVSHPQADWMVPARTSYTFLDLDDHRRAPDSAPGASAGRGGSGPAGGRPAGPDAPGPADGSRGDTDHAQLIGGTR</sequence>
<evidence type="ECO:0000256" key="3">
    <source>
        <dbReference type="ARBA" id="ARBA00022692"/>
    </source>
</evidence>
<feature type="transmembrane region" description="Helical" evidence="7">
    <location>
        <begin position="558"/>
        <end position="575"/>
    </location>
</feature>
<evidence type="ECO:0000313" key="9">
    <source>
        <dbReference type="EMBL" id="GAA4386568.1"/>
    </source>
</evidence>
<feature type="transmembrane region" description="Helical" evidence="7">
    <location>
        <begin position="181"/>
        <end position="201"/>
    </location>
</feature>
<feature type="domain" description="SSD" evidence="8">
    <location>
        <begin position="181"/>
        <end position="333"/>
    </location>
</feature>
<dbReference type="CDD" id="cd00267">
    <property type="entry name" value="ABC_ATPase"/>
    <property type="match status" value="1"/>
</dbReference>
<dbReference type="InterPro" id="IPR004869">
    <property type="entry name" value="MMPL_dom"/>
</dbReference>
<reference evidence="10" key="1">
    <citation type="journal article" date="2019" name="Int. J. Syst. Evol. Microbiol.">
        <title>The Global Catalogue of Microorganisms (GCM) 10K type strain sequencing project: providing services to taxonomists for standard genome sequencing and annotation.</title>
        <authorList>
            <consortium name="The Broad Institute Genomics Platform"/>
            <consortium name="The Broad Institute Genome Sequencing Center for Infectious Disease"/>
            <person name="Wu L."/>
            <person name="Ma J."/>
        </authorList>
    </citation>
    <scope>NUCLEOTIDE SEQUENCE [LARGE SCALE GENOMIC DNA]</scope>
    <source>
        <strain evidence="10">JCM 17808</strain>
    </source>
</reference>
<protein>
    <submittedName>
        <fullName evidence="9">MMPL family transporter</fullName>
    </submittedName>
</protein>
<feature type="transmembrane region" description="Helical" evidence="7">
    <location>
        <begin position="20"/>
        <end position="38"/>
    </location>
</feature>
<name>A0ABP8J7T6_9MICO</name>
<evidence type="ECO:0000256" key="7">
    <source>
        <dbReference type="SAM" id="Phobius"/>
    </source>
</evidence>
<keyword evidence="10" id="KW-1185">Reference proteome</keyword>
<keyword evidence="2" id="KW-1003">Cell membrane</keyword>
<evidence type="ECO:0000259" key="8">
    <source>
        <dbReference type="PROSITE" id="PS50156"/>
    </source>
</evidence>
<dbReference type="InterPro" id="IPR000731">
    <property type="entry name" value="SSD"/>
</dbReference>
<comment type="caution">
    <text evidence="9">The sequence shown here is derived from an EMBL/GenBank/DDBJ whole genome shotgun (WGS) entry which is preliminary data.</text>
</comment>
<dbReference type="RefSeq" id="WP_345030322.1">
    <property type="nucleotide sequence ID" value="NZ_BAABGL010000004.1"/>
</dbReference>
<feature type="transmembrane region" description="Helical" evidence="7">
    <location>
        <begin position="237"/>
        <end position="256"/>
    </location>
</feature>
<feature type="compositionally biased region" description="Gly residues" evidence="6">
    <location>
        <begin position="913"/>
        <end position="925"/>
    </location>
</feature>
<dbReference type="Pfam" id="PF03176">
    <property type="entry name" value="MMPL"/>
    <property type="match status" value="2"/>
</dbReference>
<feature type="transmembrane region" description="Helical" evidence="7">
    <location>
        <begin position="310"/>
        <end position="334"/>
    </location>
</feature>
<dbReference type="Proteomes" id="UP001500642">
    <property type="component" value="Unassembled WGS sequence"/>
</dbReference>
<evidence type="ECO:0000256" key="5">
    <source>
        <dbReference type="ARBA" id="ARBA00023136"/>
    </source>
</evidence>
<evidence type="ECO:0000256" key="2">
    <source>
        <dbReference type="ARBA" id="ARBA00022475"/>
    </source>
</evidence>
<comment type="subcellular location">
    <subcellularLocation>
        <location evidence="1">Cell membrane</location>
        <topology evidence="1">Multi-pass membrane protein</topology>
    </subcellularLocation>
</comment>
<dbReference type="Gene3D" id="1.20.1640.10">
    <property type="entry name" value="Multidrug efflux transporter AcrB transmembrane domain"/>
    <property type="match status" value="2"/>
</dbReference>
<keyword evidence="3 7" id="KW-0812">Transmembrane</keyword>
<accession>A0ABP8J7T6</accession>
<evidence type="ECO:0000256" key="6">
    <source>
        <dbReference type="SAM" id="MobiDB-lite"/>
    </source>
</evidence>
<feature type="region of interest" description="Disordered" evidence="6">
    <location>
        <begin position="900"/>
        <end position="951"/>
    </location>
</feature>